<dbReference type="InterPro" id="IPR000639">
    <property type="entry name" value="Epox_hydrolase-like"/>
</dbReference>
<accession>A0AAU8IGN3</accession>
<feature type="domain" description="AB hydrolase-1" evidence="1">
    <location>
        <begin position="30"/>
        <end position="274"/>
    </location>
</feature>
<dbReference type="InterPro" id="IPR050266">
    <property type="entry name" value="AB_hydrolase_sf"/>
</dbReference>
<evidence type="ECO:0000313" key="2">
    <source>
        <dbReference type="EMBL" id="XCJ17356.1"/>
    </source>
</evidence>
<dbReference type="AlphaFoldDB" id="A0AAU8IGN3"/>
<evidence type="ECO:0000259" key="1">
    <source>
        <dbReference type="Pfam" id="PF12697"/>
    </source>
</evidence>
<dbReference type="Pfam" id="PF12697">
    <property type="entry name" value="Abhydrolase_6"/>
    <property type="match status" value="1"/>
</dbReference>
<keyword evidence="2" id="KW-0378">Hydrolase</keyword>
<dbReference type="PRINTS" id="PR00412">
    <property type="entry name" value="EPOXHYDRLASE"/>
</dbReference>
<dbReference type="Gene3D" id="3.40.50.1820">
    <property type="entry name" value="alpha/beta hydrolase"/>
    <property type="match status" value="1"/>
</dbReference>
<protein>
    <submittedName>
        <fullName evidence="2">Alpha/beta hydrolase</fullName>
    </submittedName>
</protein>
<dbReference type="GO" id="GO:0016787">
    <property type="term" value="F:hydrolase activity"/>
    <property type="evidence" value="ECO:0007669"/>
    <property type="project" value="UniProtKB-KW"/>
</dbReference>
<sequence>MWHVRYVTAGEEEIRYKLREAGDASSTDVLVLIHGLAWTGEVWTLIEKRLRGVRIIAPDMPGNGVSEPSSSYSFDLLSDQLSDLLDQLHVRRVWLVGHSWGANLAMYFATHDSKRVRSLMLVDAGYLNYQEWPGMTWEDFSNFSFPEALLRNMERFINDQKQDTPYWNADVENAVRDIVHETKDGRVAFNCPVETKQACAQALWTFHPHDVVAQLTIPVTLVIAKSAAESDEQVDAYKKHAMDQFLAHAKQGRCVMMKNTSHMVMLERPNELAEEIKTMFAG</sequence>
<dbReference type="SUPFAM" id="SSF53474">
    <property type="entry name" value="alpha/beta-Hydrolases"/>
    <property type="match status" value="1"/>
</dbReference>
<dbReference type="PANTHER" id="PTHR43798">
    <property type="entry name" value="MONOACYLGLYCEROL LIPASE"/>
    <property type="match status" value="1"/>
</dbReference>
<organism evidence="2">
    <name type="scientific">Sporolactobacillus sp. Y61</name>
    <dbReference type="NCBI Taxonomy" id="3160863"/>
    <lineage>
        <taxon>Bacteria</taxon>
        <taxon>Bacillati</taxon>
        <taxon>Bacillota</taxon>
        <taxon>Bacilli</taxon>
        <taxon>Bacillales</taxon>
        <taxon>Sporolactobacillaceae</taxon>
        <taxon>Sporolactobacillus</taxon>
    </lineage>
</organism>
<gene>
    <name evidence="2" type="ORF">ABNN70_02175</name>
</gene>
<dbReference type="PANTHER" id="PTHR43798:SF33">
    <property type="entry name" value="HYDROLASE, PUTATIVE (AFU_ORTHOLOGUE AFUA_2G14860)-RELATED"/>
    <property type="match status" value="1"/>
</dbReference>
<dbReference type="InterPro" id="IPR000073">
    <property type="entry name" value="AB_hydrolase_1"/>
</dbReference>
<dbReference type="EMBL" id="CP159510">
    <property type="protein sequence ID" value="XCJ17356.1"/>
    <property type="molecule type" value="Genomic_DNA"/>
</dbReference>
<name>A0AAU8IGN3_9BACL</name>
<dbReference type="InterPro" id="IPR029058">
    <property type="entry name" value="AB_hydrolase_fold"/>
</dbReference>
<dbReference type="RefSeq" id="WP_353948605.1">
    <property type="nucleotide sequence ID" value="NZ_CP159510.1"/>
</dbReference>
<dbReference type="GO" id="GO:0016020">
    <property type="term" value="C:membrane"/>
    <property type="evidence" value="ECO:0007669"/>
    <property type="project" value="TreeGrafter"/>
</dbReference>
<proteinExistence type="predicted"/>
<reference evidence="2" key="1">
    <citation type="submission" date="2024-06" db="EMBL/GenBank/DDBJ databases">
        <authorList>
            <person name="Fan A."/>
            <person name="Zhang F.Y."/>
            <person name="Zhang L."/>
        </authorList>
    </citation>
    <scope>NUCLEOTIDE SEQUENCE</scope>
    <source>
        <strain evidence="2">Y61</strain>
    </source>
</reference>
<dbReference type="PRINTS" id="PR00111">
    <property type="entry name" value="ABHYDROLASE"/>
</dbReference>